<evidence type="ECO:0000256" key="4">
    <source>
        <dbReference type="ARBA" id="ARBA00022692"/>
    </source>
</evidence>
<evidence type="ECO:0000256" key="7">
    <source>
        <dbReference type="ARBA" id="ARBA00023136"/>
    </source>
</evidence>
<proteinExistence type="inferred from homology"/>
<feature type="transmembrane region" description="Helical" evidence="8">
    <location>
        <begin position="167"/>
        <end position="188"/>
    </location>
</feature>
<evidence type="ECO:0000256" key="5">
    <source>
        <dbReference type="ARBA" id="ARBA00022833"/>
    </source>
</evidence>
<feature type="transmembrane region" description="Helical" evidence="8">
    <location>
        <begin position="6"/>
        <end position="29"/>
    </location>
</feature>
<dbReference type="GO" id="GO:0005385">
    <property type="term" value="F:zinc ion transmembrane transporter activity"/>
    <property type="evidence" value="ECO:0007669"/>
    <property type="project" value="TreeGrafter"/>
</dbReference>
<feature type="transmembrane region" description="Helical" evidence="8">
    <location>
        <begin position="194"/>
        <end position="215"/>
    </location>
</feature>
<feature type="transmembrane region" description="Helical" evidence="8">
    <location>
        <begin position="63"/>
        <end position="82"/>
    </location>
</feature>
<name>A0A419T1Q0_9FIRM</name>
<keyword evidence="7 8" id="KW-0472">Membrane</keyword>
<dbReference type="Pfam" id="PF02535">
    <property type="entry name" value="Zip"/>
    <property type="match status" value="1"/>
</dbReference>
<keyword evidence="3" id="KW-1003">Cell membrane</keyword>
<keyword evidence="5" id="KW-0862">Zinc</keyword>
<comment type="subcellular location">
    <subcellularLocation>
        <location evidence="1">Cell membrane</location>
        <topology evidence="1">Multi-pass membrane protein</topology>
    </subcellularLocation>
</comment>
<organism evidence="9 10">
    <name type="scientific">Thermohalobacter berrensis</name>
    <dbReference type="NCBI Taxonomy" id="99594"/>
    <lineage>
        <taxon>Bacteria</taxon>
        <taxon>Bacillati</taxon>
        <taxon>Bacillota</taxon>
        <taxon>Tissierellia</taxon>
        <taxon>Tissierellales</taxon>
        <taxon>Thermohalobacteraceae</taxon>
        <taxon>Thermohalobacter</taxon>
    </lineage>
</organism>
<evidence type="ECO:0000256" key="3">
    <source>
        <dbReference type="ARBA" id="ARBA00022475"/>
    </source>
</evidence>
<feature type="transmembrane region" description="Helical" evidence="8">
    <location>
        <begin position="227"/>
        <end position="244"/>
    </location>
</feature>
<dbReference type="GO" id="GO:0005886">
    <property type="term" value="C:plasma membrane"/>
    <property type="evidence" value="ECO:0007669"/>
    <property type="project" value="UniProtKB-SubCell"/>
</dbReference>
<feature type="transmembrane region" description="Helical" evidence="8">
    <location>
        <begin position="102"/>
        <end position="118"/>
    </location>
</feature>
<reference evidence="9 10" key="1">
    <citation type="submission" date="2016-08" db="EMBL/GenBank/DDBJ databases">
        <title>Novel Firmicutes and Novel Genomes.</title>
        <authorList>
            <person name="Poppleton D.I."/>
            <person name="Gribaldo S."/>
        </authorList>
    </citation>
    <scope>NUCLEOTIDE SEQUENCE [LARGE SCALE GENOMIC DNA]</scope>
    <source>
        <strain evidence="9 10">CTT3</strain>
    </source>
</reference>
<evidence type="ECO:0000313" key="9">
    <source>
        <dbReference type="EMBL" id="RKD31395.1"/>
    </source>
</evidence>
<feature type="transmembrane region" description="Helical" evidence="8">
    <location>
        <begin position="124"/>
        <end position="147"/>
    </location>
</feature>
<dbReference type="Proteomes" id="UP000284177">
    <property type="component" value="Unassembled WGS sequence"/>
</dbReference>
<evidence type="ECO:0000256" key="1">
    <source>
        <dbReference type="ARBA" id="ARBA00004651"/>
    </source>
</evidence>
<gene>
    <name evidence="9" type="ORF">BET03_12765</name>
</gene>
<accession>A0A419T1Q0</accession>
<dbReference type="AlphaFoldDB" id="A0A419T1Q0"/>
<evidence type="ECO:0000256" key="8">
    <source>
        <dbReference type="SAM" id="Phobius"/>
    </source>
</evidence>
<dbReference type="PANTHER" id="PTHR11040:SF211">
    <property type="entry name" value="ZINC TRANSPORTER ZIP11"/>
    <property type="match status" value="1"/>
</dbReference>
<protein>
    <submittedName>
        <fullName evidence="9">Zinc permease</fullName>
    </submittedName>
</protein>
<comment type="caution">
    <text evidence="9">The sequence shown here is derived from an EMBL/GenBank/DDBJ whole genome shotgun (WGS) entry which is preliminary data.</text>
</comment>
<keyword evidence="4 8" id="KW-0812">Transmembrane</keyword>
<dbReference type="EMBL" id="MCIB01000020">
    <property type="protein sequence ID" value="RKD31395.1"/>
    <property type="molecule type" value="Genomic_DNA"/>
</dbReference>
<evidence type="ECO:0000256" key="6">
    <source>
        <dbReference type="ARBA" id="ARBA00022989"/>
    </source>
</evidence>
<dbReference type="RefSeq" id="WP_120169448.1">
    <property type="nucleotide sequence ID" value="NZ_MCIB01000020.1"/>
</dbReference>
<evidence type="ECO:0000313" key="10">
    <source>
        <dbReference type="Proteomes" id="UP000284177"/>
    </source>
</evidence>
<dbReference type="PANTHER" id="PTHR11040">
    <property type="entry name" value="ZINC/IRON TRANSPORTER"/>
    <property type="match status" value="1"/>
</dbReference>
<dbReference type="OrthoDB" id="9787346at2"/>
<sequence length="246" mass="25254">MNDVVIATIIGAIVGISGTGIGGIIALILTNHNKRFLSILLGTTSGLMLAVVTFDLLPESYEIGGLGTEILGIILGISLVFLLEGILPDSSKSIYSTGKGNFLKIGILIGIGIAIHNFPEGLAIGSGFMVTTSMGIKTSLVIALHDLPEGIAMGTPLRMGGYKKAKVLLLTLLSGVPTGIGACIGALLGSISDFFIALCLSFAGGTMLYITCGELIPNAKSLHRGRASTIGVVLGFILGMIITVKL</sequence>
<comment type="similarity">
    <text evidence="2">Belongs to the ZIP transporter (TC 2.A.5) family.</text>
</comment>
<feature type="transmembrane region" description="Helical" evidence="8">
    <location>
        <begin position="36"/>
        <end position="57"/>
    </location>
</feature>
<evidence type="ECO:0000256" key="2">
    <source>
        <dbReference type="ARBA" id="ARBA00006939"/>
    </source>
</evidence>
<dbReference type="InterPro" id="IPR003689">
    <property type="entry name" value="ZIP"/>
</dbReference>
<keyword evidence="10" id="KW-1185">Reference proteome</keyword>
<keyword evidence="6 8" id="KW-1133">Transmembrane helix</keyword>